<accession>A0ABW0NFE6</accession>
<keyword evidence="3" id="KW-1185">Reference proteome</keyword>
<sequence>MNSPIRARFIAAAALALGGLGAMSAAQARSDVSFFVGVQSPVYMEPAPVYVQPQPVYVQPQPVYVQPQQTYVQPRTVYVSPPAYVQDSQPVYYNGYAFERNRRHEEWRRWQWRHRFDRDHHHGRDWD</sequence>
<feature type="signal peptide" evidence="1">
    <location>
        <begin position="1"/>
        <end position="28"/>
    </location>
</feature>
<keyword evidence="1" id="KW-0732">Signal</keyword>
<proteinExistence type="predicted"/>
<evidence type="ECO:0000313" key="3">
    <source>
        <dbReference type="Proteomes" id="UP001596037"/>
    </source>
</evidence>
<feature type="chain" id="PRO_5047186009" description="PXPV repeat-containing protein" evidence="1">
    <location>
        <begin position="29"/>
        <end position="127"/>
    </location>
</feature>
<protein>
    <recommendedName>
        <fullName evidence="4">PXPV repeat-containing protein</fullName>
    </recommendedName>
</protein>
<dbReference type="EMBL" id="JBHSMF010000006">
    <property type="protein sequence ID" value="MFC5497634.1"/>
    <property type="molecule type" value="Genomic_DNA"/>
</dbReference>
<gene>
    <name evidence="2" type="ORF">ACFPOE_08825</name>
</gene>
<reference evidence="3" key="1">
    <citation type="journal article" date="2019" name="Int. J. Syst. Evol. Microbiol.">
        <title>The Global Catalogue of Microorganisms (GCM) 10K type strain sequencing project: providing services to taxonomists for standard genome sequencing and annotation.</title>
        <authorList>
            <consortium name="The Broad Institute Genomics Platform"/>
            <consortium name="The Broad Institute Genome Sequencing Center for Infectious Disease"/>
            <person name="Wu L."/>
            <person name="Ma J."/>
        </authorList>
    </citation>
    <scope>NUCLEOTIDE SEQUENCE [LARGE SCALE GENOMIC DNA]</scope>
    <source>
        <strain evidence="3">CCUG 57401</strain>
    </source>
</reference>
<dbReference type="InterPro" id="IPR024446">
    <property type="entry name" value="PXPV"/>
</dbReference>
<dbReference type="Proteomes" id="UP001596037">
    <property type="component" value="Unassembled WGS sequence"/>
</dbReference>
<organism evidence="2 3">
    <name type="scientific">Caenimonas terrae</name>
    <dbReference type="NCBI Taxonomy" id="696074"/>
    <lineage>
        <taxon>Bacteria</taxon>
        <taxon>Pseudomonadati</taxon>
        <taxon>Pseudomonadota</taxon>
        <taxon>Betaproteobacteria</taxon>
        <taxon>Burkholderiales</taxon>
        <taxon>Comamonadaceae</taxon>
        <taxon>Caenimonas</taxon>
    </lineage>
</organism>
<evidence type="ECO:0008006" key="4">
    <source>
        <dbReference type="Google" id="ProtNLM"/>
    </source>
</evidence>
<name>A0ABW0NFE6_9BURK</name>
<evidence type="ECO:0000256" key="1">
    <source>
        <dbReference type="SAM" id="SignalP"/>
    </source>
</evidence>
<dbReference type="RefSeq" id="WP_376849716.1">
    <property type="nucleotide sequence ID" value="NZ_JBHSMF010000006.1"/>
</dbReference>
<comment type="caution">
    <text evidence="2">The sequence shown here is derived from an EMBL/GenBank/DDBJ whole genome shotgun (WGS) entry which is preliminary data.</text>
</comment>
<evidence type="ECO:0000313" key="2">
    <source>
        <dbReference type="EMBL" id="MFC5497634.1"/>
    </source>
</evidence>
<dbReference type="Pfam" id="PF12778">
    <property type="entry name" value="PXPV"/>
    <property type="match status" value="1"/>
</dbReference>